<reference evidence="2" key="2">
    <citation type="submission" date="2025-08" db="UniProtKB">
        <authorList>
            <consortium name="RefSeq"/>
        </authorList>
    </citation>
    <scope>IDENTIFICATION</scope>
</reference>
<dbReference type="RefSeq" id="XP_059605778.1">
    <property type="nucleotide sequence ID" value="XM_059748511.1"/>
</dbReference>
<evidence type="ECO:0000256" key="1">
    <source>
        <dbReference type="SAM" id="MobiDB-lite"/>
    </source>
</evidence>
<sequence>MGMSQPHWWSSRQRPDHDAPLPPRKKPIERLSIVRYDRKGSGILLRSTDRYLLNSRYERGVPAIQRPMPSGLRIISLAVPMVPVVAGLNHTGSPVVGMMGQIMRTSPFCRDQCDLCLTLVALFSLTPLGYWDCSTPGSALLNLVVLVSWQRPELFCMRSLATGGANLVTYHAVYEDPGLFALQRFGL</sequence>
<feature type="region of interest" description="Disordered" evidence="1">
    <location>
        <begin position="1"/>
        <end position="25"/>
    </location>
</feature>
<accession>A0AAJ8E388</accession>
<dbReference type="GeneID" id="84591425"/>
<evidence type="ECO:0000313" key="2">
    <source>
        <dbReference type="RefSeq" id="XP_059605778.1"/>
    </source>
</evidence>
<reference evidence="2" key="1">
    <citation type="submission" date="2025-02" db="EMBL/GenBank/DDBJ databases">
        <authorList>
            <consortium name="NCBI Genome Project"/>
        </authorList>
    </citation>
    <scope>NUCLEOTIDE SEQUENCE</scope>
</reference>
<name>A0AAJ8E388_ASPNG</name>
<dbReference type="AlphaFoldDB" id="A0AAJ8E388"/>
<gene>
    <name evidence="2" type="ORF">An07g06120</name>
</gene>
<proteinExistence type="predicted"/>
<dbReference type="KEGG" id="ang:An07g06120"/>
<dbReference type="VEuPathDB" id="FungiDB:An07g06120"/>
<organism evidence="2">
    <name type="scientific">Aspergillus niger</name>
    <dbReference type="NCBI Taxonomy" id="5061"/>
    <lineage>
        <taxon>Eukaryota</taxon>
        <taxon>Fungi</taxon>
        <taxon>Dikarya</taxon>
        <taxon>Ascomycota</taxon>
        <taxon>Pezizomycotina</taxon>
        <taxon>Eurotiomycetes</taxon>
        <taxon>Eurotiomycetidae</taxon>
        <taxon>Eurotiales</taxon>
        <taxon>Aspergillaceae</taxon>
        <taxon>Aspergillus</taxon>
        <taxon>Aspergillus subgen. Circumdati</taxon>
    </lineage>
</organism>
<protein>
    <submittedName>
        <fullName evidence="2">Uncharacterized protein</fullName>
    </submittedName>
</protein>